<dbReference type="RefSeq" id="WP_285231978.1">
    <property type="nucleotide sequence ID" value="NZ_CP116346.1"/>
</dbReference>
<evidence type="ECO:0000313" key="2">
    <source>
        <dbReference type="Proteomes" id="UP001177769"/>
    </source>
</evidence>
<reference evidence="1" key="1">
    <citation type="submission" date="2023-01" db="EMBL/GenBank/DDBJ databases">
        <title>Whole genome sequence of Paucibacter sp. S2-9 isolated from pond sediment.</title>
        <authorList>
            <person name="Jung J.Y."/>
        </authorList>
    </citation>
    <scope>NUCLEOTIDE SEQUENCE</scope>
    <source>
        <strain evidence="1">S2-9</strain>
    </source>
</reference>
<name>A0AA95NB69_9BURK</name>
<proteinExistence type="predicted"/>
<dbReference type="AlphaFoldDB" id="A0AA95NB69"/>
<protein>
    <submittedName>
        <fullName evidence="1">Uncharacterized protein</fullName>
    </submittedName>
</protein>
<dbReference type="Proteomes" id="UP001177769">
    <property type="component" value="Chromosome"/>
</dbReference>
<dbReference type="EMBL" id="CP116346">
    <property type="protein sequence ID" value="WIT10900.1"/>
    <property type="molecule type" value="Genomic_DNA"/>
</dbReference>
<sequence length="154" mass="17266">MINAIFSRWVRSDTDALGEAMTAFAGVTASPPARRSHDSILQSLLRWLPGDADPWGSTQSSLGKLPELRAAFLACLDDLDADGPGVQELKRSVMRSRSLRDFWHLRAGIYTQVARSHSQWEAEQRLARLNRHFPFKPVAVNRRGAERRGGRPCN</sequence>
<accession>A0AA95NB69</accession>
<evidence type="ECO:0000313" key="1">
    <source>
        <dbReference type="EMBL" id="WIT10900.1"/>
    </source>
</evidence>
<keyword evidence="2" id="KW-1185">Reference proteome</keyword>
<gene>
    <name evidence="1" type="ORF">PFX98_18570</name>
</gene>
<organism evidence="1 2">
    <name type="scientific">Paucibacter sediminis</name>
    <dbReference type="NCBI Taxonomy" id="3019553"/>
    <lineage>
        <taxon>Bacteria</taxon>
        <taxon>Pseudomonadati</taxon>
        <taxon>Pseudomonadota</taxon>
        <taxon>Betaproteobacteria</taxon>
        <taxon>Burkholderiales</taxon>
        <taxon>Sphaerotilaceae</taxon>
        <taxon>Roseateles</taxon>
    </lineage>
</organism>
<dbReference type="KEGG" id="pais:PFX98_18570"/>